<feature type="compositionally biased region" description="Basic and acidic residues" evidence="1">
    <location>
        <begin position="130"/>
        <end position="142"/>
    </location>
</feature>
<evidence type="ECO:0000313" key="3">
    <source>
        <dbReference type="Proteomes" id="UP000502345"/>
    </source>
</evidence>
<evidence type="ECO:0000256" key="1">
    <source>
        <dbReference type="SAM" id="MobiDB-lite"/>
    </source>
</evidence>
<feature type="region of interest" description="Disordered" evidence="1">
    <location>
        <begin position="98"/>
        <end position="226"/>
    </location>
</feature>
<dbReference type="EMBL" id="CP050124">
    <property type="protein sequence ID" value="QIP42706.1"/>
    <property type="molecule type" value="Genomic_DNA"/>
</dbReference>
<sequence length="272" mass="31559">MLFRIGRIVRHQSPDAILGEGNLDRPDRTQATLENAAELTERFLGSRFRCGNPRHQNRKEYGGEHDCHHGDAQQRQIQYAHQNNRSDGQRGCVQNIHRGRRRSLPQQQGVRRDPGDQFTHGSRLQRRYGRRQESLHQRRPGVEDNLLGGGSENDPLSTTEHGTDDQKDDEREDRSFQRRTGIEGVENPLGDHRRCQRRRRAAQRQYQSEKERRQMRSSELREDAEIAPFRCGLRSVGFKHEFMEHECSIKGKRNSDSETLDTETGHGYASDS</sequence>
<evidence type="ECO:0000313" key="2">
    <source>
        <dbReference type="EMBL" id="QIP42706.1"/>
    </source>
</evidence>
<feature type="region of interest" description="Disordered" evidence="1">
    <location>
        <begin position="248"/>
        <end position="272"/>
    </location>
</feature>
<feature type="compositionally biased region" description="Basic and acidic residues" evidence="1">
    <location>
        <begin position="207"/>
        <end position="224"/>
    </location>
</feature>
<dbReference type="AlphaFoldDB" id="A0A6G9D166"/>
<dbReference type="Proteomes" id="UP000502345">
    <property type="component" value="Chromosome"/>
</dbReference>
<feature type="compositionally biased region" description="Basic and acidic residues" evidence="1">
    <location>
        <begin position="58"/>
        <end position="72"/>
    </location>
</feature>
<reference evidence="2 3" key="1">
    <citation type="submission" date="2020-03" db="EMBL/GenBank/DDBJ databases">
        <title>Screen low temperature-resistant strains for efficient degradation of petroleum hydrocarbons under the low temperature.</title>
        <authorList>
            <person name="Wang Y."/>
            <person name="Chen J."/>
        </authorList>
    </citation>
    <scope>NUCLEOTIDE SEQUENCE [LARGE SCALE GENOMIC DNA]</scope>
    <source>
        <strain evidence="2 3">KB1</strain>
    </source>
</reference>
<organism evidence="2 3">
    <name type="scientific">Rhodococcus erythropolis</name>
    <name type="common">Arthrobacter picolinophilus</name>
    <dbReference type="NCBI Taxonomy" id="1833"/>
    <lineage>
        <taxon>Bacteria</taxon>
        <taxon>Bacillati</taxon>
        <taxon>Actinomycetota</taxon>
        <taxon>Actinomycetes</taxon>
        <taxon>Mycobacteriales</taxon>
        <taxon>Nocardiaceae</taxon>
        <taxon>Rhodococcus</taxon>
        <taxon>Rhodococcus erythropolis group</taxon>
    </lineage>
</organism>
<proteinExistence type="predicted"/>
<feature type="region of interest" description="Disordered" evidence="1">
    <location>
        <begin position="50"/>
        <end position="73"/>
    </location>
</feature>
<protein>
    <submittedName>
        <fullName evidence="2">Uncharacterized protein</fullName>
    </submittedName>
</protein>
<gene>
    <name evidence="2" type="ORF">G9444_5464</name>
</gene>
<accession>A0A6G9D166</accession>
<name>A0A6G9D166_RHOER</name>
<feature type="compositionally biased region" description="Basic and acidic residues" evidence="1">
    <location>
        <begin position="161"/>
        <end position="176"/>
    </location>
</feature>